<evidence type="ECO:0000313" key="2">
    <source>
        <dbReference type="Proteomes" id="UP000324222"/>
    </source>
</evidence>
<protein>
    <submittedName>
        <fullName evidence="1">Uncharacterized protein</fullName>
    </submittedName>
</protein>
<comment type="caution">
    <text evidence="1">The sequence shown here is derived from an EMBL/GenBank/DDBJ whole genome shotgun (WGS) entry which is preliminary data.</text>
</comment>
<dbReference type="Proteomes" id="UP000324222">
    <property type="component" value="Unassembled WGS sequence"/>
</dbReference>
<evidence type="ECO:0000313" key="1">
    <source>
        <dbReference type="EMBL" id="MPC41224.1"/>
    </source>
</evidence>
<accession>A0A5B7F9R5</accession>
<dbReference type="EMBL" id="VSRR010004975">
    <property type="protein sequence ID" value="MPC41224.1"/>
    <property type="molecule type" value="Genomic_DNA"/>
</dbReference>
<dbReference type="AlphaFoldDB" id="A0A5B7F9R5"/>
<keyword evidence="2" id="KW-1185">Reference proteome</keyword>
<organism evidence="1 2">
    <name type="scientific">Portunus trituberculatus</name>
    <name type="common">Swimming crab</name>
    <name type="synonym">Neptunus trituberculatus</name>
    <dbReference type="NCBI Taxonomy" id="210409"/>
    <lineage>
        <taxon>Eukaryota</taxon>
        <taxon>Metazoa</taxon>
        <taxon>Ecdysozoa</taxon>
        <taxon>Arthropoda</taxon>
        <taxon>Crustacea</taxon>
        <taxon>Multicrustacea</taxon>
        <taxon>Malacostraca</taxon>
        <taxon>Eumalacostraca</taxon>
        <taxon>Eucarida</taxon>
        <taxon>Decapoda</taxon>
        <taxon>Pleocyemata</taxon>
        <taxon>Brachyura</taxon>
        <taxon>Eubrachyura</taxon>
        <taxon>Portunoidea</taxon>
        <taxon>Portunidae</taxon>
        <taxon>Portuninae</taxon>
        <taxon>Portunus</taxon>
    </lineage>
</organism>
<reference evidence="1 2" key="1">
    <citation type="submission" date="2019-05" db="EMBL/GenBank/DDBJ databases">
        <title>Another draft genome of Portunus trituberculatus and its Hox gene families provides insights of decapod evolution.</title>
        <authorList>
            <person name="Jeong J.-H."/>
            <person name="Song I."/>
            <person name="Kim S."/>
            <person name="Choi T."/>
            <person name="Kim D."/>
            <person name="Ryu S."/>
            <person name="Kim W."/>
        </authorList>
    </citation>
    <scope>NUCLEOTIDE SEQUENCE [LARGE SCALE GENOMIC DNA]</scope>
    <source>
        <tissue evidence="1">Muscle</tissue>
    </source>
</reference>
<gene>
    <name evidence="1" type="ORF">E2C01_034811</name>
</gene>
<sequence length="75" mass="8681">MTLQVREAWWRRPDALTGLEAPQDAQKTPSAQRIFHSVPGVSHLDHCVLRHKSVRTHTAPPQHRTQMLLLHYKPD</sequence>
<proteinExistence type="predicted"/>
<name>A0A5B7F9R5_PORTR</name>